<protein>
    <submittedName>
        <fullName evidence="4">Arginase family protein</fullName>
    </submittedName>
</protein>
<proteinExistence type="inferred from homology"/>
<comment type="caution">
    <text evidence="4">The sequence shown here is derived from an EMBL/GenBank/DDBJ whole genome shotgun (WGS) entry which is preliminary data.</text>
</comment>
<dbReference type="Gene3D" id="3.40.800.10">
    <property type="entry name" value="Ureohydrolase domain"/>
    <property type="match status" value="1"/>
</dbReference>
<reference evidence="4 5" key="1">
    <citation type="submission" date="2018-03" db="EMBL/GenBank/DDBJ databases">
        <title>Aerobic endospore-forming bacteria genome sequencing and assembly.</title>
        <authorList>
            <person name="Cavalcante D.A."/>
            <person name="Driks A."/>
            <person name="Putonti C."/>
            <person name="De-Souza M.T."/>
        </authorList>
    </citation>
    <scope>NUCLEOTIDE SEQUENCE [LARGE SCALE GENOMIC DNA]</scope>
    <source>
        <strain evidence="4 5">SDF0037</strain>
    </source>
</reference>
<evidence type="ECO:0000256" key="1">
    <source>
        <dbReference type="ARBA" id="ARBA00022723"/>
    </source>
</evidence>
<dbReference type="PROSITE" id="PS51409">
    <property type="entry name" value="ARGINASE_2"/>
    <property type="match status" value="1"/>
</dbReference>
<evidence type="ECO:0000313" key="5">
    <source>
        <dbReference type="Proteomes" id="UP000317944"/>
    </source>
</evidence>
<dbReference type="PANTHER" id="PTHR11358:SF26">
    <property type="entry name" value="GUANIDINO ACID HYDROLASE, MITOCHONDRIAL"/>
    <property type="match status" value="1"/>
</dbReference>
<dbReference type="Pfam" id="PF00491">
    <property type="entry name" value="Arginase"/>
    <property type="match status" value="1"/>
</dbReference>
<dbReference type="OrthoDB" id="9788689at2"/>
<dbReference type="EMBL" id="SADV01000006">
    <property type="protein sequence ID" value="TQR34376.1"/>
    <property type="molecule type" value="Genomic_DNA"/>
</dbReference>
<keyword evidence="1" id="KW-0479">Metal-binding</keyword>
<dbReference type="GO" id="GO:0033389">
    <property type="term" value="P:putrescine biosynthetic process from arginine, via agmatine"/>
    <property type="evidence" value="ECO:0007669"/>
    <property type="project" value="TreeGrafter"/>
</dbReference>
<comment type="similarity">
    <text evidence="3">Belongs to the arginase family.</text>
</comment>
<keyword evidence="2" id="KW-0378">Hydrolase</keyword>
<sequence length="395" mass="45404">MKGTKFYKVKESVVFLQEDSKDKIWDYKSGWEVILNEQMLNIISIFNIPVNKERALKKIQDNYNLNEGKAIEIIDYLINEGIIEFYYPQRDLFENNNGIFNAPLVSIKECLSGDWCDVAFIGMPYDLNVTYRPGTRFAPNYIRKVSRAVYNYNSRNLEGYFDPIDGTQKLKDIHLADCGDIKAIVFSKNGSQFDALKETIYKLSSKNIFPVTIGGDHSIAYPCIEGISKDKKIKVIQFDAHSDFGLVNMENWREKLHHGNFMDKVLEIENVVEVIQIGVRQLSSQKYEHKKVRMYPDRSILDDMEIFIKNLDTEILYYITFDVDVIDPLIMGATGTPLPGGFDYKELLLIIEEIVKKVKVIGLDIVELLPGKSEVEGVMTSNLILKIITMVMEKK</sequence>
<dbReference type="GO" id="GO:0008783">
    <property type="term" value="F:agmatinase activity"/>
    <property type="evidence" value="ECO:0007669"/>
    <property type="project" value="TreeGrafter"/>
</dbReference>
<name>A0A544ULN8_LYSSH</name>
<gene>
    <name evidence="4" type="ORF">C7Y47_10420</name>
</gene>
<dbReference type="RefSeq" id="WP_142508721.1">
    <property type="nucleotide sequence ID" value="NZ_SADV01000006.1"/>
</dbReference>
<evidence type="ECO:0000256" key="2">
    <source>
        <dbReference type="ARBA" id="ARBA00022801"/>
    </source>
</evidence>
<dbReference type="PANTHER" id="PTHR11358">
    <property type="entry name" value="ARGINASE/AGMATINASE"/>
    <property type="match status" value="1"/>
</dbReference>
<organism evidence="4 5">
    <name type="scientific">Lysinibacillus sphaericus</name>
    <name type="common">Bacillus sphaericus</name>
    <dbReference type="NCBI Taxonomy" id="1421"/>
    <lineage>
        <taxon>Bacteria</taxon>
        <taxon>Bacillati</taxon>
        <taxon>Bacillota</taxon>
        <taxon>Bacilli</taxon>
        <taxon>Bacillales</taxon>
        <taxon>Bacillaceae</taxon>
        <taxon>Lysinibacillus</taxon>
    </lineage>
</organism>
<dbReference type="InterPro" id="IPR006035">
    <property type="entry name" value="Ureohydrolase"/>
</dbReference>
<dbReference type="GO" id="GO:0046872">
    <property type="term" value="F:metal ion binding"/>
    <property type="evidence" value="ECO:0007669"/>
    <property type="project" value="UniProtKB-KW"/>
</dbReference>
<dbReference type="Proteomes" id="UP000317944">
    <property type="component" value="Unassembled WGS sequence"/>
</dbReference>
<dbReference type="InterPro" id="IPR023696">
    <property type="entry name" value="Ureohydrolase_dom_sf"/>
</dbReference>
<dbReference type="AlphaFoldDB" id="A0A544ULN8"/>
<evidence type="ECO:0000256" key="3">
    <source>
        <dbReference type="PROSITE-ProRule" id="PRU00742"/>
    </source>
</evidence>
<accession>A0A544ULN8</accession>
<evidence type="ECO:0000313" key="4">
    <source>
        <dbReference type="EMBL" id="TQR34376.1"/>
    </source>
</evidence>
<dbReference type="SUPFAM" id="SSF52768">
    <property type="entry name" value="Arginase/deacetylase"/>
    <property type="match status" value="1"/>
</dbReference>